<evidence type="ECO:0000256" key="5">
    <source>
        <dbReference type="PIRSR" id="PIRSR602401-1"/>
    </source>
</evidence>
<keyword evidence="3 5" id="KW-0408">Iron</keyword>
<accession>A0A4P9Y8I9</accession>
<keyword evidence="5 6" id="KW-0349">Heme</keyword>
<keyword evidence="4 6" id="KW-0503">Monooxygenase</keyword>
<dbReference type="GO" id="GO:0020037">
    <property type="term" value="F:heme binding"/>
    <property type="evidence" value="ECO:0007669"/>
    <property type="project" value="InterPro"/>
</dbReference>
<dbReference type="PROSITE" id="PS00086">
    <property type="entry name" value="CYTOCHROME_P450"/>
    <property type="match status" value="1"/>
</dbReference>
<dbReference type="PANTHER" id="PTHR46300:SF2">
    <property type="entry name" value="CYTOCHROME P450 MONOOXYGENASE ALNH-RELATED"/>
    <property type="match status" value="1"/>
</dbReference>
<feature type="binding site" description="axial binding residue" evidence="5">
    <location>
        <position position="399"/>
    </location>
    <ligand>
        <name>heme</name>
        <dbReference type="ChEBI" id="CHEBI:30413"/>
    </ligand>
    <ligandPart>
        <name>Fe</name>
        <dbReference type="ChEBI" id="CHEBI:18248"/>
    </ligandPart>
</feature>
<dbReference type="SUPFAM" id="SSF48264">
    <property type="entry name" value="Cytochrome P450"/>
    <property type="match status" value="1"/>
</dbReference>
<dbReference type="OrthoDB" id="1470350at2759"/>
<keyword evidence="1 5" id="KW-0479">Metal-binding</keyword>
<sequence length="473" mass="53894">MSPRPYLLFSKWAEQYGDVFYLKMGQADWMVLSSPEAIHDILVKHGTTFSHRPYQEIPAEILTKGCQGVLNANYGSGWRSRRKILSLSTSKAAVRGYMGFLTHEGRELCKVLYKESQENGPSGFSIRNIALWHSLNVTLSVTYGTRIQSHLDPRVQQHSNSTEEAFNFGIPEAYPADLLSFLWPFFGHKRREAQRFFEKEFKIQHTNFTHYLENRGKVDAGIPTTICKHLADAIKAQEFTTLQAYILLGETMVAGLHTTSLSLTWIVHILATRLDVQERVHAEMDRVIGKSRLPTITDVDDMPYFRCVLQECLRFRGPSQFLLPRTNIEDIEHQGVLIKKGTWIISNIHAIHGVGSRQESAEEFRPERWETNPKTLSEEAMGKQGERESWTFGGGRRVCAGLHLAEADLYLATLHILWAFHLRAGDGETIDLDEVEDGLINPPPHRRIQYIPRSPDIHDLLMMDDSSSPAENL</sequence>
<dbReference type="InterPro" id="IPR050364">
    <property type="entry name" value="Cytochrome_P450_fung"/>
</dbReference>
<keyword evidence="2 6" id="KW-0560">Oxidoreductase</keyword>
<evidence type="ECO:0000256" key="1">
    <source>
        <dbReference type="ARBA" id="ARBA00022723"/>
    </source>
</evidence>
<evidence type="ECO:0000313" key="8">
    <source>
        <dbReference type="Proteomes" id="UP000267251"/>
    </source>
</evidence>
<dbReference type="GO" id="GO:0005506">
    <property type="term" value="F:iron ion binding"/>
    <property type="evidence" value="ECO:0007669"/>
    <property type="project" value="InterPro"/>
</dbReference>
<dbReference type="InterPro" id="IPR001128">
    <property type="entry name" value="Cyt_P450"/>
</dbReference>
<dbReference type="InterPro" id="IPR002401">
    <property type="entry name" value="Cyt_P450_E_grp-I"/>
</dbReference>
<dbReference type="InterPro" id="IPR036396">
    <property type="entry name" value="Cyt_P450_sf"/>
</dbReference>
<dbReference type="GO" id="GO:0016705">
    <property type="term" value="F:oxidoreductase activity, acting on paired donors, with incorporation or reduction of molecular oxygen"/>
    <property type="evidence" value="ECO:0007669"/>
    <property type="project" value="InterPro"/>
</dbReference>
<dbReference type="Pfam" id="PF00067">
    <property type="entry name" value="p450"/>
    <property type="match status" value="1"/>
</dbReference>
<dbReference type="AlphaFoldDB" id="A0A4P9Y8I9"/>
<name>A0A4P9Y8I9_9FUNG</name>
<evidence type="ECO:0000256" key="2">
    <source>
        <dbReference type="ARBA" id="ARBA00023002"/>
    </source>
</evidence>
<organism evidence="7 8">
    <name type="scientific">Piptocephalis cylindrospora</name>
    <dbReference type="NCBI Taxonomy" id="1907219"/>
    <lineage>
        <taxon>Eukaryota</taxon>
        <taxon>Fungi</taxon>
        <taxon>Fungi incertae sedis</taxon>
        <taxon>Zoopagomycota</taxon>
        <taxon>Zoopagomycotina</taxon>
        <taxon>Zoopagomycetes</taxon>
        <taxon>Zoopagales</taxon>
        <taxon>Piptocephalidaceae</taxon>
        <taxon>Piptocephalis</taxon>
    </lineage>
</organism>
<protein>
    <submittedName>
        <fullName evidence="7">Cytochrome P450</fullName>
    </submittedName>
</protein>
<reference evidence="8" key="1">
    <citation type="journal article" date="2018" name="Nat. Microbiol.">
        <title>Leveraging single-cell genomics to expand the fungal tree of life.</title>
        <authorList>
            <person name="Ahrendt S.R."/>
            <person name="Quandt C.A."/>
            <person name="Ciobanu D."/>
            <person name="Clum A."/>
            <person name="Salamov A."/>
            <person name="Andreopoulos B."/>
            <person name="Cheng J.F."/>
            <person name="Woyke T."/>
            <person name="Pelin A."/>
            <person name="Henrissat B."/>
            <person name="Reynolds N.K."/>
            <person name="Benny G.L."/>
            <person name="Smith M.E."/>
            <person name="James T.Y."/>
            <person name="Grigoriev I.V."/>
        </authorList>
    </citation>
    <scope>NUCLEOTIDE SEQUENCE [LARGE SCALE GENOMIC DNA]</scope>
</reference>
<dbReference type="Gene3D" id="1.10.630.10">
    <property type="entry name" value="Cytochrome P450"/>
    <property type="match status" value="1"/>
</dbReference>
<evidence type="ECO:0000256" key="6">
    <source>
        <dbReference type="RuleBase" id="RU000461"/>
    </source>
</evidence>
<dbReference type="Proteomes" id="UP000267251">
    <property type="component" value="Unassembled WGS sequence"/>
</dbReference>
<dbReference type="PRINTS" id="PR00385">
    <property type="entry name" value="P450"/>
</dbReference>
<comment type="similarity">
    <text evidence="6">Belongs to the cytochrome P450 family.</text>
</comment>
<keyword evidence="8" id="KW-1185">Reference proteome</keyword>
<dbReference type="PANTHER" id="PTHR46300">
    <property type="entry name" value="P450, PUTATIVE (EUROFUNG)-RELATED-RELATED"/>
    <property type="match status" value="1"/>
</dbReference>
<gene>
    <name evidence="7" type="ORF">BJ684DRAFT_18942</name>
</gene>
<dbReference type="InterPro" id="IPR017972">
    <property type="entry name" value="Cyt_P450_CS"/>
</dbReference>
<dbReference type="EMBL" id="KZ987806">
    <property type="protein sequence ID" value="RKP14661.1"/>
    <property type="molecule type" value="Genomic_DNA"/>
</dbReference>
<dbReference type="GO" id="GO:0004497">
    <property type="term" value="F:monooxygenase activity"/>
    <property type="evidence" value="ECO:0007669"/>
    <property type="project" value="UniProtKB-KW"/>
</dbReference>
<dbReference type="PRINTS" id="PR00463">
    <property type="entry name" value="EP450I"/>
</dbReference>
<evidence type="ECO:0000256" key="4">
    <source>
        <dbReference type="ARBA" id="ARBA00023033"/>
    </source>
</evidence>
<evidence type="ECO:0000313" key="7">
    <source>
        <dbReference type="EMBL" id="RKP14661.1"/>
    </source>
</evidence>
<evidence type="ECO:0000256" key="3">
    <source>
        <dbReference type="ARBA" id="ARBA00023004"/>
    </source>
</evidence>
<comment type="cofactor">
    <cofactor evidence="5">
        <name>heme</name>
        <dbReference type="ChEBI" id="CHEBI:30413"/>
    </cofactor>
</comment>
<proteinExistence type="inferred from homology"/>